<evidence type="ECO:0000256" key="1">
    <source>
        <dbReference type="SAM" id="MobiDB-lite"/>
    </source>
</evidence>
<gene>
    <name evidence="2" type="ORF">CK820_G0022963</name>
</gene>
<evidence type="ECO:0000313" key="2">
    <source>
        <dbReference type="EMBL" id="PNI55845.1"/>
    </source>
</evidence>
<feature type="region of interest" description="Disordered" evidence="1">
    <location>
        <begin position="126"/>
        <end position="168"/>
    </location>
</feature>
<comment type="caution">
    <text evidence="2">The sequence shown here is derived from an EMBL/GenBank/DDBJ whole genome shotgun (WGS) entry which is preliminary data.</text>
</comment>
<name>A0A2J8M8J7_PANTR</name>
<dbReference type="AlphaFoldDB" id="A0A2J8M8J7"/>
<protein>
    <submittedName>
        <fullName evidence="2">TSPEAR-AS1 isoform 2</fullName>
    </submittedName>
</protein>
<proteinExistence type="predicted"/>
<accession>A0A2J8M8J7</accession>
<dbReference type="Proteomes" id="UP000236370">
    <property type="component" value="Unassembled WGS sequence"/>
</dbReference>
<dbReference type="EMBL" id="NBAG03000265">
    <property type="protein sequence ID" value="PNI55845.1"/>
    <property type="molecule type" value="Genomic_DNA"/>
</dbReference>
<reference evidence="2 3" key="1">
    <citation type="submission" date="2017-12" db="EMBL/GenBank/DDBJ databases">
        <title>High-resolution comparative analysis of great ape genomes.</title>
        <authorList>
            <person name="Pollen A."/>
            <person name="Hastie A."/>
            <person name="Hormozdiari F."/>
            <person name="Dougherty M."/>
            <person name="Liu R."/>
            <person name="Chaisson M."/>
            <person name="Hoppe E."/>
            <person name="Hill C."/>
            <person name="Pang A."/>
            <person name="Hillier L."/>
            <person name="Baker C."/>
            <person name="Armstrong J."/>
            <person name="Shendure J."/>
            <person name="Paten B."/>
            <person name="Wilson R."/>
            <person name="Chao H."/>
            <person name="Schneider V."/>
            <person name="Ventura M."/>
            <person name="Kronenberg Z."/>
            <person name="Murali S."/>
            <person name="Gordon D."/>
            <person name="Cantsilieris S."/>
            <person name="Munson K."/>
            <person name="Nelson B."/>
            <person name="Raja A."/>
            <person name="Underwood J."/>
            <person name="Diekhans M."/>
            <person name="Fiddes I."/>
            <person name="Haussler D."/>
            <person name="Eichler E."/>
        </authorList>
    </citation>
    <scope>NUCLEOTIDE SEQUENCE [LARGE SCALE GENOMIC DNA]</scope>
    <source>
        <strain evidence="2">Yerkes chimp pedigree #C0471</strain>
    </source>
</reference>
<evidence type="ECO:0000313" key="3">
    <source>
        <dbReference type="Proteomes" id="UP000236370"/>
    </source>
</evidence>
<sequence length="168" mass="17784">MSLTGIPTWWASQRSAHPPTGLWRRIPAGENVLELDKGLRGHVQLVDDRVDDIGIILDLHLHIVAVTVCHSEEDPLPDLEDLPVCSTERLGPKESRCRGPSAVRPTSTTCCLTSSRKPTLIPLVPASDTEATSGGCHPPLGTSPRVASPDPPLGSGGSISAPLLLAPF</sequence>
<organism evidence="2 3">
    <name type="scientific">Pan troglodytes</name>
    <name type="common">Chimpanzee</name>
    <dbReference type="NCBI Taxonomy" id="9598"/>
    <lineage>
        <taxon>Eukaryota</taxon>
        <taxon>Metazoa</taxon>
        <taxon>Chordata</taxon>
        <taxon>Craniata</taxon>
        <taxon>Vertebrata</taxon>
        <taxon>Euteleostomi</taxon>
        <taxon>Mammalia</taxon>
        <taxon>Eutheria</taxon>
        <taxon>Euarchontoglires</taxon>
        <taxon>Primates</taxon>
        <taxon>Haplorrhini</taxon>
        <taxon>Catarrhini</taxon>
        <taxon>Hominidae</taxon>
        <taxon>Pan</taxon>
    </lineage>
</organism>